<feature type="transmembrane region" description="Helical" evidence="1">
    <location>
        <begin position="37"/>
        <end position="60"/>
    </location>
</feature>
<accession>A0A0F9NCM7</accession>
<protein>
    <submittedName>
        <fullName evidence="2">Uncharacterized protein</fullName>
    </submittedName>
</protein>
<sequence>MKERLPNGQWKQKYLTIDMFDKFLHNAFWHLNLKVNISLWLMGIIIALMGITLGVVLVFVS</sequence>
<evidence type="ECO:0000256" key="1">
    <source>
        <dbReference type="SAM" id="Phobius"/>
    </source>
</evidence>
<keyword evidence="1" id="KW-0472">Membrane</keyword>
<dbReference type="AlphaFoldDB" id="A0A0F9NCM7"/>
<comment type="caution">
    <text evidence="2">The sequence shown here is derived from an EMBL/GenBank/DDBJ whole genome shotgun (WGS) entry which is preliminary data.</text>
</comment>
<dbReference type="EMBL" id="LAZR01008379">
    <property type="protein sequence ID" value="KKM79142.1"/>
    <property type="molecule type" value="Genomic_DNA"/>
</dbReference>
<gene>
    <name evidence="2" type="ORF">LCGC14_1352880</name>
</gene>
<evidence type="ECO:0000313" key="2">
    <source>
        <dbReference type="EMBL" id="KKM79142.1"/>
    </source>
</evidence>
<name>A0A0F9NCM7_9ZZZZ</name>
<proteinExistence type="predicted"/>
<organism evidence="2">
    <name type="scientific">marine sediment metagenome</name>
    <dbReference type="NCBI Taxonomy" id="412755"/>
    <lineage>
        <taxon>unclassified sequences</taxon>
        <taxon>metagenomes</taxon>
        <taxon>ecological metagenomes</taxon>
    </lineage>
</organism>
<keyword evidence="1" id="KW-0812">Transmembrane</keyword>
<reference evidence="2" key="1">
    <citation type="journal article" date="2015" name="Nature">
        <title>Complex archaea that bridge the gap between prokaryotes and eukaryotes.</title>
        <authorList>
            <person name="Spang A."/>
            <person name="Saw J.H."/>
            <person name="Jorgensen S.L."/>
            <person name="Zaremba-Niedzwiedzka K."/>
            <person name="Martijn J."/>
            <person name="Lind A.E."/>
            <person name="van Eijk R."/>
            <person name="Schleper C."/>
            <person name="Guy L."/>
            <person name="Ettema T.J."/>
        </authorList>
    </citation>
    <scope>NUCLEOTIDE SEQUENCE</scope>
</reference>
<keyword evidence="1" id="KW-1133">Transmembrane helix</keyword>